<feature type="coiled-coil region" evidence="1">
    <location>
        <begin position="68"/>
        <end position="132"/>
    </location>
</feature>
<keyword evidence="1" id="KW-0175">Coiled coil</keyword>
<proteinExistence type="predicted"/>
<dbReference type="EMBL" id="SRQM01000782">
    <property type="protein sequence ID" value="KAG6105892.1"/>
    <property type="molecule type" value="Genomic_DNA"/>
</dbReference>
<organism evidence="3 4">
    <name type="scientific">Claviceps humidiphila</name>
    <dbReference type="NCBI Taxonomy" id="1294629"/>
    <lineage>
        <taxon>Eukaryota</taxon>
        <taxon>Fungi</taxon>
        <taxon>Dikarya</taxon>
        <taxon>Ascomycota</taxon>
        <taxon>Pezizomycotina</taxon>
        <taxon>Sordariomycetes</taxon>
        <taxon>Hypocreomycetidae</taxon>
        <taxon>Hypocreales</taxon>
        <taxon>Clavicipitaceae</taxon>
        <taxon>Claviceps</taxon>
    </lineage>
</organism>
<dbReference type="Proteomes" id="UP000732380">
    <property type="component" value="Unassembled WGS sequence"/>
</dbReference>
<reference evidence="3 4" key="1">
    <citation type="journal article" date="2020" name="bioRxiv">
        <title>Whole genome comparisons of ergot fungi reveals the divergence and evolution of species within the genus Claviceps are the result of varying mechanisms driving genome evolution and host range expansion.</title>
        <authorList>
            <person name="Wyka S.A."/>
            <person name="Mondo S.J."/>
            <person name="Liu M."/>
            <person name="Dettman J."/>
            <person name="Nalam V."/>
            <person name="Broders K.D."/>
        </authorList>
    </citation>
    <scope>NUCLEOTIDE SEQUENCE [LARGE SCALE GENOMIC DNA]</scope>
    <source>
        <strain evidence="3 4">LM576</strain>
    </source>
</reference>
<evidence type="ECO:0000256" key="2">
    <source>
        <dbReference type="SAM" id="MobiDB-lite"/>
    </source>
</evidence>
<comment type="caution">
    <text evidence="3">The sequence shown here is derived from an EMBL/GenBank/DDBJ whole genome shotgun (WGS) entry which is preliminary data.</text>
</comment>
<feature type="region of interest" description="Disordered" evidence="2">
    <location>
        <begin position="448"/>
        <end position="498"/>
    </location>
</feature>
<feature type="compositionally biased region" description="Polar residues" evidence="2">
    <location>
        <begin position="25"/>
        <end position="39"/>
    </location>
</feature>
<evidence type="ECO:0000313" key="3">
    <source>
        <dbReference type="EMBL" id="KAG6105892.1"/>
    </source>
</evidence>
<sequence length="688" mass="79073">MDQQNQFDAMLEGIRKLQIEETDTPSKQNMASQQETPTETPLHLQPKNDRALKKSQQLDEIIQKLHALKTLETEDRRKEDEKRREQMKALELERDTALQQAKKKEEEFIDFLRRAERGEADLQLEAKNLQKNGERRLKNGDLELQKKDLVLELKHETDELQNKDALVQNRDKKLKDKNRHVQDMEMKLQDTETKLRNTETELQDTKNALQVTLTALETSEILTKERVAELEERDRQLEEKDSQLQEEKESKDRQLESKDRHLEEKDRQLQEVNSLSREKDIELSNQAKLLQFSTIGEYLTKCHVSYIPTVQMNAYQRTPHSLTKQKDRYGPTHANLWEGFLGEQKKIFEQVCNTIGPDLREFPRLITVEEIASNIRPIASEKELEMFINTYVENPVRHVMKKLFSADPQGEVCKVQGKELDFRYYYFAEDMDDIIDTIEEHAAVQEVQGKESTNASEDIPDTTIDIADPDTIKKPAPVQEVQEVQEKKSTKASKARTQEGTFRPDGMCVLIKWQAGQKGSILIFPYECKPPHNLTNKDLDVILKLLGSFWTAKRPVGILLQAWNSVRYALVQIYDYMVRSLSEFGILTTGTAIVFLRIDWANGAKTLQYHLARPAFDAAQASEADVAPLSAVGQYVSFIVRALKESQHGNHKTRMGRMDTRKTLSKVTMGTATNTNAASASTSGTAMR</sequence>
<feature type="region of interest" description="Disordered" evidence="2">
    <location>
        <begin position="231"/>
        <end position="276"/>
    </location>
</feature>
<gene>
    <name evidence="3" type="ORF">E4U13_007665</name>
</gene>
<keyword evidence="4" id="KW-1185">Reference proteome</keyword>
<feature type="region of interest" description="Disordered" evidence="2">
    <location>
        <begin position="1"/>
        <end position="55"/>
    </location>
</feature>
<feature type="compositionally biased region" description="Low complexity" evidence="2">
    <location>
        <begin position="668"/>
        <end position="688"/>
    </location>
</feature>
<feature type="region of interest" description="Disordered" evidence="2">
    <location>
        <begin position="649"/>
        <end position="688"/>
    </location>
</feature>
<dbReference type="AlphaFoldDB" id="A0A9P7TMG0"/>
<protein>
    <submittedName>
        <fullName evidence="3">Uncharacterized protein</fullName>
    </submittedName>
</protein>
<feature type="compositionally biased region" description="Basic and acidic residues" evidence="2">
    <location>
        <begin position="231"/>
        <end position="269"/>
    </location>
</feature>
<evidence type="ECO:0000256" key="1">
    <source>
        <dbReference type="SAM" id="Coils"/>
    </source>
</evidence>
<evidence type="ECO:0000313" key="4">
    <source>
        <dbReference type="Proteomes" id="UP000732380"/>
    </source>
</evidence>
<name>A0A9P7TMG0_9HYPO</name>
<accession>A0A9P7TMG0</accession>